<evidence type="ECO:0000313" key="2">
    <source>
        <dbReference type="EMBL" id="GGR26429.1"/>
    </source>
</evidence>
<name>A0A918CJM1_AGRME</name>
<evidence type="ECO:0008006" key="4">
    <source>
        <dbReference type="Google" id="ProtNLM"/>
    </source>
</evidence>
<protein>
    <recommendedName>
        <fullName evidence="4">YbhB/YbcL family Raf kinase inhibitor-like protein</fullName>
    </recommendedName>
</protein>
<dbReference type="Pfam" id="PF01161">
    <property type="entry name" value="PBP"/>
    <property type="match status" value="1"/>
</dbReference>
<accession>A0A918CJM1</accession>
<evidence type="ECO:0000313" key="3">
    <source>
        <dbReference type="Proteomes" id="UP000610303"/>
    </source>
</evidence>
<comment type="caution">
    <text evidence="2">The sequence shown here is derived from an EMBL/GenBank/DDBJ whole genome shotgun (WGS) entry which is preliminary data.</text>
</comment>
<dbReference type="Gene3D" id="3.90.280.10">
    <property type="entry name" value="PEBP-like"/>
    <property type="match status" value="1"/>
</dbReference>
<dbReference type="SUPFAM" id="SSF49777">
    <property type="entry name" value="PEBP-like"/>
    <property type="match status" value="1"/>
</dbReference>
<dbReference type="InterPro" id="IPR008914">
    <property type="entry name" value="PEBP"/>
</dbReference>
<gene>
    <name evidence="2" type="ORF">GCM10010196_19910</name>
</gene>
<organism evidence="2 3">
    <name type="scientific">Agromyces mediolanus</name>
    <name type="common">Corynebacterium mediolanum</name>
    <dbReference type="NCBI Taxonomy" id="41986"/>
    <lineage>
        <taxon>Bacteria</taxon>
        <taxon>Bacillati</taxon>
        <taxon>Actinomycetota</taxon>
        <taxon>Actinomycetes</taxon>
        <taxon>Micrococcales</taxon>
        <taxon>Microbacteriaceae</taxon>
        <taxon>Agromyces</taxon>
    </lineage>
</organism>
<dbReference type="RefSeq" id="WP_189085216.1">
    <property type="nucleotide sequence ID" value="NZ_BMRJ01000002.1"/>
</dbReference>
<dbReference type="AlphaFoldDB" id="A0A918CJM1"/>
<comment type="similarity">
    <text evidence="1">Belongs to the UPF0098 family.</text>
</comment>
<dbReference type="Proteomes" id="UP000610303">
    <property type="component" value="Unassembled WGS sequence"/>
</dbReference>
<dbReference type="NCBIfam" id="TIGR00481">
    <property type="entry name" value="YbhB/YbcL family Raf kinase inhibitor-like protein"/>
    <property type="match status" value="1"/>
</dbReference>
<evidence type="ECO:0000256" key="1">
    <source>
        <dbReference type="ARBA" id="ARBA00007120"/>
    </source>
</evidence>
<proteinExistence type="inferred from homology"/>
<reference evidence="2" key="1">
    <citation type="journal article" date="2014" name="Int. J. Syst. Evol. Microbiol.">
        <title>Complete genome sequence of Corynebacterium casei LMG S-19264T (=DSM 44701T), isolated from a smear-ripened cheese.</title>
        <authorList>
            <consortium name="US DOE Joint Genome Institute (JGI-PGF)"/>
            <person name="Walter F."/>
            <person name="Albersmeier A."/>
            <person name="Kalinowski J."/>
            <person name="Ruckert C."/>
        </authorList>
    </citation>
    <scope>NUCLEOTIDE SEQUENCE</scope>
    <source>
        <strain evidence="2">JCM 3346</strain>
    </source>
</reference>
<dbReference type="PANTHER" id="PTHR30289:SF1">
    <property type="entry name" value="PEBP (PHOSPHATIDYLETHANOLAMINE-BINDING PROTEIN) FAMILY PROTEIN"/>
    <property type="match status" value="1"/>
</dbReference>
<dbReference type="EMBL" id="BMRJ01000002">
    <property type="protein sequence ID" value="GGR26429.1"/>
    <property type="molecule type" value="Genomic_DNA"/>
</dbReference>
<dbReference type="PANTHER" id="PTHR30289">
    <property type="entry name" value="UNCHARACTERIZED PROTEIN YBCL-RELATED"/>
    <property type="match status" value="1"/>
</dbReference>
<dbReference type="InterPro" id="IPR005247">
    <property type="entry name" value="YbhB_YbcL/LppC-like"/>
</dbReference>
<dbReference type="CDD" id="cd00865">
    <property type="entry name" value="PEBP_bact_arch"/>
    <property type="match status" value="1"/>
</dbReference>
<reference evidence="2" key="2">
    <citation type="submission" date="2020-09" db="EMBL/GenBank/DDBJ databases">
        <authorList>
            <person name="Sun Q."/>
            <person name="Ohkuma M."/>
        </authorList>
    </citation>
    <scope>NUCLEOTIDE SEQUENCE</scope>
    <source>
        <strain evidence="2">JCM 3346</strain>
    </source>
</reference>
<sequence length="186" mass="19349">MFDFDPYEQLQKLRPMGSFALTSEDLAPGQPLAEAQRGAGRGGGDVSPQLSWSGFPAETKSFAVTCFDTDAPTGSGWWHWAVANIPASVTSLAAGAGAPDALATGALPEGALVLQNENREPRYRGSGPPAGSGLHRYFFAVHALDVAHLDLDPAVTTPAVLGFNCFFHGLARGILIGTDVNPADAG</sequence>
<keyword evidence="3" id="KW-1185">Reference proteome</keyword>
<dbReference type="InterPro" id="IPR036610">
    <property type="entry name" value="PEBP-like_sf"/>
</dbReference>